<name>A0A0G2JAQ1_9EURO</name>
<reference evidence="3" key="1">
    <citation type="journal article" date="2015" name="PLoS Genet.">
        <title>The dynamic genome and transcriptome of the human fungal pathogen Blastomyces and close relative Emmonsia.</title>
        <authorList>
            <person name="Munoz J.F."/>
            <person name="Gauthier G.M."/>
            <person name="Desjardins C.A."/>
            <person name="Gallo J.E."/>
            <person name="Holder J."/>
            <person name="Sullivan T.D."/>
            <person name="Marty A.J."/>
            <person name="Carmen J.C."/>
            <person name="Chen Z."/>
            <person name="Ding L."/>
            <person name="Gujja S."/>
            <person name="Magrini V."/>
            <person name="Misas E."/>
            <person name="Mitreva M."/>
            <person name="Priest M."/>
            <person name="Saif S."/>
            <person name="Whiston E.A."/>
            <person name="Young S."/>
            <person name="Zeng Q."/>
            <person name="Goldman W.E."/>
            <person name="Mardis E.R."/>
            <person name="Taylor J.W."/>
            <person name="McEwen J.G."/>
            <person name="Clay O.K."/>
            <person name="Klein B.S."/>
            <person name="Cuomo C.A."/>
        </authorList>
    </citation>
    <scope>NUCLEOTIDE SEQUENCE [LARGE SCALE GENOMIC DNA]</scope>
    <source>
        <strain evidence="3">UAMH 3008</strain>
    </source>
</reference>
<proteinExistence type="predicted"/>
<evidence type="ECO:0000313" key="3">
    <source>
        <dbReference type="Proteomes" id="UP000034164"/>
    </source>
</evidence>
<comment type="caution">
    <text evidence="2">The sequence shown here is derived from an EMBL/GenBank/DDBJ whole genome shotgun (WGS) entry which is preliminary data.</text>
</comment>
<organism evidence="2 3">
    <name type="scientific">[Emmonsia] crescens</name>
    <dbReference type="NCBI Taxonomy" id="73230"/>
    <lineage>
        <taxon>Eukaryota</taxon>
        <taxon>Fungi</taxon>
        <taxon>Dikarya</taxon>
        <taxon>Ascomycota</taxon>
        <taxon>Pezizomycotina</taxon>
        <taxon>Eurotiomycetes</taxon>
        <taxon>Eurotiomycetidae</taxon>
        <taxon>Onygenales</taxon>
        <taxon>Ajellomycetaceae</taxon>
        <taxon>Emergomyces</taxon>
    </lineage>
</organism>
<dbReference type="AlphaFoldDB" id="A0A0G2JAQ1"/>
<feature type="compositionally biased region" description="Acidic residues" evidence="1">
    <location>
        <begin position="18"/>
        <end position="27"/>
    </location>
</feature>
<protein>
    <submittedName>
        <fullName evidence="2">Uncharacterized protein</fullName>
    </submittedName>
</protein>
<dbReference type="EMBL" id="LCZI01000524">
    <property type="protein sequence ID" value="KKZ66121.1"/>
    <property type="molecule type" value="Genomic_DNA"/>
</dbReference>
<dbReference type="OrthoDB" id="2129688at2759"/>
<accession>A0A0G2JAQ1</accession>
<gene>
    <name evidence="2" type="ORF">EMCG_01157</name>
</gene>
<dbReference type="Proteomes" id="UP000034164">
    <property type="component" value="Unassembled WGS sequence"/>
</dbReference>
<evidence type="ECO:0000313" key="2">
    <source>
        <dbReference type="EMBL" id="KKZ66121.1"/>
    </source>
</evidence>
<evidence type="ECO:0000256" key="1">
    <source>
        <dbReference type="SAM" id="MobiDB-lite"/>
    </source>
</evidence>
<feature type="region of interest" description="Disordered" evidence="1">
    <location>
        <begin position="1"/>
        <end position="27"/>
    </location>
</feature>
<dbReference type="VEuPathDB" id="FungiDB:EMCG_01157"/>
<sequence>MARTPVFGTNTPLKGDDDGSESDDESEYEKFNKKAAEQRGCWSLEQWMNAFYIKPSNLGRLEQLGGLVQTAEFYDTLPIISRFVEASLQNSEDFISPVSRLMSNAVKTLYLALKLKATALFRQSFIHIICLYHQDITDDLTSQDNEDLIPLVNLYYVCLYRDIADVNFFLMKACVNHEYMLH</sequence>